<dbReference type="PANTHER" id="PTHR23511:SF34">
    <property type="entry name" value="SYNAPTIC VESICLE GLYCOPROTEIN 2"/>
    <property type="match status" value="1"/>
</dbReference>
<keyword evidence="2" id="KW-0813">Transport</keyword>
<dbReference type="PROSITE" id="PS50850">
    <property type="entry name" value="MFS"/>
    <property type="match status" value="1"/>
</dbReference>
<dbReference type="InterPro" id="IPR005829">
    <property type="entry name" value="Sugar_transporter_CS"/>
</dbReference>
<evidence type="ECO:0000256" key="3">
    <source>
        <dbReference type="ARBA" id="ARBA00022692"/>
    </source>
</evidence>
<dbReference type="InterPro" id="IPR011701">
    <property type="entry name" value="MFS"/>
</dbReference>
<dbReference type="PROSITE" id="PS00217">
    <property type="entry name" value="SUGAR_TRANSPORT_2"/>
    <property type="match status" value="1"/>
</dbReference>
<evidence type="ECO:0000256" key="1">
    <source>
        <dbReference type="ARBA" id="ARBA00004651"/>
    </source>
</evidence>
<evidence type="ECO:0000256" key="6">
    <source>
        <dbReference type="SAM" id="Phobius"/>
    </source>
</evidence>
<keyword evidence="5 6" id="KW-0472">Membrane</keyword>
<evidence type="ECO:0000259" key="7">
    <source>
        <dbReference type="PROSITE" id="PS50850"/>
    </source>
</evidence>
<keyword evidence="9" id="KW-1185">Reference proteome</keyword>
<gene>
    <name evidence="8" type="ORF">NZD86_21990</name>
</gene>
<feature type="transmembrane region" description="Helical" evidence="6">
    <location>
        <begin position="56"/>
        <end position="76"/>
    </location>
</feature>
<dbReference type="InterPro" id="IPR036259">
    <property type="entry name" value="MFS_trans_sf"/>
</dbReference>
<dbReference type="Gene3D" id="1.20.1250.20">
    <property type="entry name" value="MFS general substrate transporter like domains"/>
    <property type="match status" value="1"/>
</dbReference>
<feature type="domain" description="Major facilitator superfamily (MFS) profile" evidence="7">
    <location>
        <begin position="22"/>
        <end position="173"/>
    </location>
</feature>
<dbReference type="SUPFAM" id="SSF103473">
    <property type="entry name" value="MFS general substrate transporter"/>
    <property type="match status" value="1"/>
</dbReference>
<dbReference type="PANTHER" id="PTHR23511">
    <property type="entry name" value="SYNAPTIC VESICLE GLYCOPROTEIN 2"/>
    <property type="match status" value="1"/>
</dbReference>
<keyword evidence="3 6" id="KW-0812">Transmembrane</keyword>
<accession>A0ABY6Z2H6</accession>
<proteinExistence type="predicted"/>
<feature type="transmembrane region" description="Helical" evidence="6">
    <location>
        <begin position="22"/>
        <end position="44"/>
    </location>
</feature>
<dbReference type="RefSeq" id="WP_268044196.1">
    <property type="nucleotide sequence ID" value="NZ_CP104064.1"/>
</dbReference>
<protein>
    <submittedName>
        <fullName evidence="8">MFS transporter</fullName>
    </submittedName>
</protein>
<name>A0ABY6Z2H6_9BACL</name>
<dbReference type="EMBL" id="CP104064">
    <property type="protein sequence ID" value="WAH36808.1"/>
    <property type="molecule type" value="Genomic_DNA"/>
</dbReference>
<feature type="transmembrane region" description="Helical" evidence="6">
    <location>
        <begin position="88"/>
        <end position="105"/>
    </location>
</feature>
<dbReference type="InterPro" id="IPR020846">
    <property type="entry name" value="MFS_dom"/>
</dbReference>
<evidence type="ECO:0000256" key="2">
    <source>
        <dbReference type="ARBA" id="ARBA00022448"/>
    </source>
</evidence>
<keyword evidence="4 6" id="KW-1133">Transmembrane helix</keyword>
<organism evidence="8 9">
    <name type="scientific">Alicyclobacillus dauci</name>
    <dbReference type="NCBI Taxonomy" id="1475485"/>
    <lineage>
        <taxon>Bacteria</taxon>
        <taxon>Bacillati</taxon>
        <taxon>Bacillota</taxon>
        <taxon>Bacilli</taxon>
        <taxon>Bacillales</taxon>
        <taxon>Alicyclobacillaceae</taxon>
        <taxon>Alicyclobacillus</taxon>
    </lineage>
</organism>
<evidence type="ECO:0000256" key="5">
    <source>
        <dbReference type="ARBA" id="ARBA00023136"/>
    </source>
</evidence>
<dbReference type="Pfam" id="PF07690">
    <property type="entry name" value="MFS_1"/>
    <property type="match status" value="1"/>
</dbReference>
<evidence type="ECO:0000313" key="8">
    <source>
        <dbReference type="EMBL" id="WAH36808.1"/>
    </source>
</evidence>
<dbReference type="Proteomes" id="UP001164803">
    <property type="component" value="Chromosome"/>
</dbReference>
<comment type="subcellular location">
    <subcellularLocation>
        <location evidence="1">Cell membrane</location>
        <topology evidence="1">Multi-pass membrane protein</topology>
    </subcellularLocation>
</comment>
<sequence length="173" mass="18745">MSDIAIAARLNQMPIGSLHRKVTAIVGVSLFFELFDVYLAGVLGSVLGKQFHVSSAILPLLLGSAFLGMFLGAIFLNGLADKIGRRKALMFVLSVYSIFTFIGAFSPNVGFLIVFRFLAGLGIGGLPPLTDTYLSELLPSENRGRMMAWAYTLQFCSTPVEGFLARTVVLTHH</sequence>
<reference evidence="8" key="1">
    <citation type="submission" date="2022-08" db="EMBL/GenBank/DDBJ databases">
        <title>Alicyclobacillus dauci DSM2870, complete genome.</title>
        <authorList>
            <person name="Wang Q."/>
            <person name="Cai R."/>
            <person name="Wang Z."/>
        </authorList>
    </citation>
    <scope>NUCLEOTIDE SEQUENCE</scope>
    <source>
        <strain evidence="8">DSM 28700</strain>
    </source>
</reference>
<evidence type="ECO:0000313" key="9">
    <source>
        <dbReference type="Proteomes" id="UP001164803"/>
    </source>
</evidence>
<evidence type="ECO:0000256" key="4">
    <source>
        <dbReference type="ARBA" id="ARBA00022989"/>
    </source>
</evidence>